<proteinExistence type="predicted"/>
<accession>A0A2A9PKF6</accession>
<evidence type="ECO:0000313" key="1">
    <source>
        <dbReference type="EMBL" id="PFH61360.1"/>
    </source>
</evidence>
<reference evidence="1 2" key="2">
    <citation type="journal article" date="2017" name="Sci. Rep.">
        <title>Ant-infecting Ophiocordyceps genomes reveal a high diversity of potential behavioral manipulation genes and a possible major role for enterotoxins.</title>
        <authorList>
            <person name="de Bekker C."/>
            <person name="Ohm R.A."/>
            <person name="Evans H.C."/>
            <person name="Brachmann A."/>
            <person name="Hughes D.P."/>
        </authorList>
    </citation>
    <scope>NUCLEOTIDE SEQUENCE [LARGE SCALE GENOMIC DNA]</scope>
    <source>
        <strain evidence="1 2">SC16a</strain>
    </source>
</reference>
<comment type="caution">
    <text evidence="1">The sequence shown here is derived from an EMBL/GenBank/DDBJ whole genome shotgun (WGS) entry which is preliminary data.</text>
</comment>
<name>A0A2A9PKF6_OPHUN</name>
<protein>
    <submittedName>
        <fullName evidence="1">Uncharacterized protein</fullName>
    </submittedName>
</protein>
<dbReference type="AlphaFoldDB" id="A0A2A9PKF6"/>
<dbReference type="Proteomes" id="UP000037136">
    <property type="component" value="Unassembled WGS sequence"/>
</dbReference>
<dbReference type="EMBL" id="LAZP02000075">
    <property type="protein sequence ID" value="PFH61360.1"/>
    <property type="molecule type" value="Genomic_DNA"/>
</dbReference>
<keyword evidence="2" id="KW-1185">Reference proteome</keyword>
<reference evidence="1 2" key="1">
    <citation type="journal article" date="2015" name="BMC Genomics">
        <title>Gene expression during zombie ant biting behavior reflects the complexity underlying fungal parasitic behavioral manipulation.</title>
        <authorList>
            <person name="de Bekker C."/>
            <person name="Ohm R.A."/>
            <person name="Loreto R.G."/>
            <person name="Sebastian A."/>
            <person name="Albert I."/>
            <person name="Merrow M."/>
            <person name="Brachmann A."/>
            <person name="Hughes D.P."/>
        </authorList>
    </citation>
    <scope>NUCLEOTIDE SEQUENCE [LARGE SCALE GENOMIC DNA]</scope>
    <source>
        <strain evidence="1 2">SC16a</strain>
    </source>
</reference>
<gene>
    <name evidence="1" type="ORF">XA68_17538</name>
</gene>
<organism evidence="1 2">
    <name type="scientific">Ophiocordyceps unilateralis</name>
    <name type="common">Zombie-ant fungus</name>
    <name type="synonym">Torrubia unilateralis</name>
    <dbReference type="NCBI Taxonomy" id="268505"/>
    <lineage>
        <taxon>Eukaryota</taxon>
        <taxon>Fungi</taxon>
        <taxon>Dikarya</taxon>
        <taxon>Ascomycota</taxon>
        <taxon>Pezizomycotina</taxon>
        <taxon>Sordariomycetes</taxon>
        <taxon>Hypocreomycetidae</taxon>
        <taxon>Hypocreales</taxon>
        <taxon>Ophiocordycipitaceae</taxon>
        <taxon>Ophiocordyceps</taxon>
    </lineage>
</organism>
<sequence length="139" mass="15568">MLSYSLMSLCCRTSPPFPVPLPSRGPCWLMVSQRSLKHLHHNHNPSRVPHSGPSSGFVNTWWSLLSVPLLVPGLACLPTHTYLTKQVHSFTHSAVRFSARLAAAPFAHVGRLKIYLGQCLDILIRNFTRPFCPSCHLCR</sequence>
<evidence type="ECO:0000313" key="2">
    <source>
        <dbReference type="Proteomes" id="UP000037136"/>
    </source>
</evidence>